<accession>A0A699HBK5</accession>
<comment type="caution">
    <text evidence="2">The sequence shown here is derived from an EMBL/GenBank/DDBJ whole genome shotgun (WGS) entry which is preliminary data.</text>
</comment>
<gene>
    <name evidence="2" type="ORF">Tci_330407</name>
</gene>
<name>A0A699HBK5_TANCI</name>
<protein>
    <submittedName>
        <fullName evidence="2">Ribonuclease H-like domain-containing protein</fullName>
    </submittedName>
</protein>
<dbReference type="EMBL" id="BKCJ010117116">
    <property type="protein sequence ID" value="GEX58432.1"/>
    <property type="molecule type" value="Genomic_DNA"/>
</dbReference>
<proteinExistence type="predicted"/>
<evidence type="ECO:0000313" key="2">
    <source>
        <dbReference type="EMBL" id="GEX58432.1"/>
    </source>
</evidence>
<dbReference type="AlphaFoldDB" id="A0A699HBK5"/>
<dbReference type="InterPro" id="IPR013103">
    <property type="entry name" value="RVT_2"/>
</dbReference>
<evidence type="ECO:0000259" key="1">
    <source>
        <dbReference type="Pfam" id="PF07727"/>
    </source>
</evidence>
<dbReference type="Pfam" id="PF07727">
    <property type="entry name" value="RVT_2"/>
    <property type="match status" value="1"/>
</dbReference>
<feature type="domain" description="Reverse transcriptase Ty1/copia-type" evidence="1">
    <location>
        <begin position="199"/>
        <end position="259"/>
    </location>
</feature>
<sequence length="296" mass="33999">MRRNPIKTGFGRENFYVILSRNIVINSRMTPSWREIVSLTFNEAGVLHVNWTSLGHCVSHKGHLHLAINTNKEKVLEEVRFYSQDDDNPGKHKRATERVAAIKLFKTRTTKTYVLRASSLQRFETKFRVVRHDTASGGHERAETCCTTAHIEHEGGVSPRISPLEQDFLTRHILLRCDSLGDLYPVTSPSPTPHVLLSPIHQLDIKNAFLNGDLSETMYMYQPPGFVDARFPHHVSRLQRSLYRLKQAPCAWFQRLTDISYAVQQVCLHMHDPQEPHLAALKRVLRYVRGTLDFGL</sequence>
<reference evidence="2" key="1">
    <citation type="journal article" date="2019" name="Sci. Rep.">
        <title>Draft genome of Tanacetum cinerariifolium, the natural source of mosquito coil.</title>
        <authorList>
            <person name="Yamashiro T."/>
            <person name="Shiraishi A."/>
            <person name="Satake H."/>
            <person name="Nakayama K."/>
        </authorList>
    </citation>
    <scope>NUCLEOTIDE SEQUENCE</scope>
</reference>
<organism evidence="2">
    <name type="scientific">Tanacetum cinerariifolium</name>
    <name type="common">Dalmatian daisy</name>
    <name type="synonym">Chrysanthemum cinerariifolium</name>
    <dbReference type="NCBI Taxonomy" id="118510"/>
    <lineage>
        <taxon>Eukaryota</taxon>
        <taxon>Viridiplantae</taxon>
        <taxon>Streptophyta</taxon>
        <taxon>Embryophyta</taxon>
        <taxon>Tracheophyta</taxon>
        <taxon>Spermatophyta</taxon>
        <taxon>Magnoliopsida</taxon>
        <taxon>eudicotyledons</taxon>
        <taxon>Gunneridae</taxon>
        <taxon>Pentapetalae</taxon>
        <taxon>asterids</taxon>
        <taxon>campanulids</taxon>
        <taxon>Asterales</taxon>
        <taxon>Asteraceae</taxon>
        <taxon>Asteroideae</taxon>
        <taxon>Anthemideae</taxon>
        <taxon>Anthemidinae</taxon>
        <taxon>Tanacetum</taxon>
    </lineage>
</organism>